<evidence type="ECO:0000256" key="1">
    <source>
        <dbReference type="SAM" id="MobiDB-lite"/>
    </source>
</evidence>
<dbReference type="AlphaFoldDB" id="A0A8D9F056"/>
<organism evidence="2">
    <name type="scientific">Cacopsylla melanoneura</name>
    <dbReference type="NCBI Taxonomy" id="428564"/>
    <lineage>
        <taxon>Eukaryota</taxon>
        <taxon>Metazoa</taxon>
        <taxon>Ecdysozoa</taxon>
        <taxon>Arthropoda</taxon>
        <taxon>Hexapoda</taxon>
        <taxon>Insecta</taxon>
        <taxon>Pterygota</taxon>
        <taxon>Neoptera</taxon>
        <taxon>Paraneoptera</taxon>
        <taxon>Hemiptera</taxon>
        <taxon>Sternorrhyncha</taxon>
        <taxon>Psylloidea</taxon>
        <taxon>Psyllidae</taxon>
        <taxon>Psyllinae</taxon>
        <taxon>Cacopsylla</taxon>
    </lineage>
</organism>
<feature type="region of interest" description="Disordered" evidence="1">
    <location>
        <begin position="58"/>
        <end position="84"/>
    </location>
</feature>
<evidence type="ECO:0000313" key="2">
    <source>
        <dbReference type="EMBL" id="CAG6772077.1"/>
    </source>
</evidence>
<accession>A0A8D9F056</accession>
<proteinExistence type="predicted"/>
<dbReference type="EMBL" id="HBUF01586632">
    <property type="protein sequence ID" value="CAG6772078.1"/>
    <property type="molecule type" value="Transcribed_RNA"/>
</dbReference>
<reference evidence="2" key="1">
    <citation type="submission" date="2021-05" db="EMBL/GenBank/DDBJ databases">
        <authorList>
            <person name="Alioto T."/>
            <person name="Alioto T."/>
            <person name="Gomez Garrido J."/>
        </authorList>
    </citation>
    <scope>NUCLEOTIDE SEQUENCE</scope>
</reference>
<dbReference type="EMBL" id="HBUF01586631">
    <property type="protein sequence ID" value="CAG6772077.1"/>
    <property type="molecule type" value="Transcribed_RNA"/>
</dbReference>
<name>A0A8D9F056_9HEMI</name>
<protein>
    <submittedName>
        <fullName evidence="2">Uncharacterized protein</fullName>
    </submittedName>
</protein>
<feature type="compositionally biased region" description="Acidic residues" evidence="1">
    <location>
        <begin position="58"/>
        <end position="69"/>
    </location>
</feature>
<sequence length="113" mass="12581">MADSPESSNENEREDAYFDEIRSFMGKVTYSGDVGYNQENLYSGTNPPSPLIDVKDDDESEFLSDETEETDFRKSPSEIDNTSPISYSLKTKADQEILNNNTSSAADTIPLHA</sequence>